<comment type="similarity">
    <text evidence="5">Belongs to the SAT4 family.</text>
</comment>
<evidence type="ECO:0000256" key="3">
    <source>
        <dbReference type="ARBA" id="ARBA00022989"/>
    </source>
</evidence>
<feature type="domain" description="Rhodopsin" evidence="7">
    <location>
        <begin position="33"/>
        <end position="268"/>
    </location>
</feature>
<dbReference type="Proteomes" id="UP000223968">
    <property type="component" value="Unassembled WGS sequence"/>
</dbReference>
<evidence type="ECO:0000256" key="5">
    <source>
        <dbReference type="ARBA" id="ARBA00038359"/>
    </source>
</evidence>
<evidence type="ECO:0000256" key="6">
    <source>
        <dbReference type="SAM" id="Phobius"/>
    </source>
</evidence>
<evidence type="ECO:0000256" key="2">
    <source>
        <dbReference type="ARBA" id="ARBA00022692"/>
    </source>
</evidence>
<evidence type="ECO:0000313" key="9">
    <source>
        <dbReference type="Proteomes" id="UP000223968"/>
    </source>
</evidence>
<evidence type="ECO:0000313" key="8">
    <source>
        <dbReference type="EMBL" id="PGH11327.1"/>
    </source>
</evidence>
<dbReference type="STRING" id="1447875.A0A2B7XS66"/>
<feature type="transmembrane region" description="Helical" evidence="6">
    <location>
        <begin position="49"/>
        <end position="68"/>
    </location>
</feature>
<sequence length="387" mass="42706">MSLPSRESKSDFYGHLSIPSIIFCVVTPIFVALRVASRLHIARRLGSDDWTIIASSVFSVAVSIVMIVDCKWVSVKRINEPEIALVHRTLKLLLSVKVLYKVTIALTKLSILLLYLRIFTNKVFRRICWALIVIVISYQTGSAAASIFQCTPVRRAWDKQVPGTCVNSRVTWYANAAFNISSDLAILILPMPVVKSLQLPKKARIGLMAVFALGIFVCITSLLRATTSNRNTSGPMTWSSSEPSTWSVIEINVGIICACIPTYRASLSKFFPREFSSFNYPGSGQGSKDEENADGSVSQLRVSVGTVPLYKLSIPVVRGRELVAEKLEIWTKRLGNGGDNSACYDEKNGDVLAESNACRRQSIRRDEDLESFKGSSVTFFNSESLGG</sequence>
<dbReference type="GO" id="GO:0016020">
    <property type="term" value="C:membrane"/>
    <property type="evidence" value="ECO:0007669"/>
    <property type="project" value="UniProtKB-SubCell"/>
</dbReference>
<name>A0A2B7XS66_9EURO</name>
<comment type="subcellular location">
    <subcellularLocation>
        <location evidence="1">Membrane</location>
        <topology evidence="1">Multi-pass membrane protein</topology>
    </subcellularLocation>
</comment>
<organism evidence="8 9">
    <name type="scientific">Helicocarpus griseus UAMH5409</name>
    <dbReference type="NCBI Taxonomy" id="1447875"/>
    <lineage>
        <taxon>Eukaryota</taxon>
        <taxon>Fungi</taxon>
        <taxon>Dikarya</taxon>
        <taxon>Ascomycota</taxon>
        <taxon>Pezizomycotina</taxon>
        <taxon>Eurotiomycetes</taxon>
        <taxon>Eurotiomycetidae</taxon>
        <taxon>Onygenales</taxon>
        <taxon>Ajellomycetaceae</taxon>
        <taxon>Helicocarpus</taxon>
    </lineage>
</organism>
<dbReference type="EMBL" id="PDNB01000074">
    <property type="protein sequence ID" value="PGH11327.1"/>
    <property type="molecule type" value="Genomic_DNA"/>
</dbReference>
<keyword evidence="2 6" id="KW-0812">Transmembrane</keyword>
<dbReference type="InterPro" id="IPR049326">
    <property type="entry name" value="Rhodopsin_dom_fungi"/>
</dbReference>
<comment type="caution">
    <text evidence="8">The sequence shown here is derived from an EMBL/GenBank/DDBJ whole genome shotgun (WGS) entry which is preliminary data.</text>
</comment>
<proteinExistence type="inferred from homology"/>
<dbReference type="PANTHER" id="PTHR33048">
    <property type="entry name" value="PTH11-LIKE INTEGRAL MEMBRANE PROTEIN (AFU_ORTHOLOGUE AFUA_5G11245)"/>
    <property type="match status" value="1"/>
</dbReference>
<feature type="transmembrane region" description="Helical" evidence="6">
    <location>
        <begin position="128"/>
        <end position="148"/>
    </location>
</feature>
<feature type="transmembrane region" description="Helical" evidence="6">
    <location>
        <begin position="172"/>
        <end position="193"/>
    </location>
</feature>
<dbReference type="Pfam" id="PF20684">
    <property type="entry name" value="Fung_rhodopsin"/>
    <property type="match status" value="1"/>
</dbReference>
<gene>
    <name evidence="8" type="ORF">AJ79_04943</name>
</gene>
<protein>
    <recommendedName>
        <fullName evidence="7">Rhodopsin domain-containing protein</fullName>
    </recommendedName>
</protein>
<dbReference type="AlphaFoldDB" id="A0A2B7XS66"/>
<keyword evidence="9" id="KW-1185">Reference proteome</keyword>
<evidence type="ECO:0000256" key="1">
    <source>
        <dbReference type="ARBA" id="ARBA00004141"/>
    </source>
</evidence>
<evidence type="ECO:0000256" key="4">
    <source>
        <dbReference type="ARBA" id="ARBA00023136"/>
    </source>
</evidence>
<dbReference type="OrthoDB" id="444631at2759"/>
<keyword evidence="3 6" id="KW-1133">Transmembrane helix</keyword>
<feature type="transmembrane region" description="Helical" evidence="6">
    <location>
        <begin position="12"/>
        <end position="37"/>
    </location>
</feature>
<feature type="transmembrane region" description="Helical" evidence="6">
    <location>
        <begin position="98"/>
        <end position="116"/>
    </location>
</feature>
<dbReference type="InterPro" id="IPR052337">
    <property type="entry name" value="SAT4-like"/>
</dbReference>
<accession>A0A2B7XS66</accession>
<feature type="transmembrane region" description="Helical" evidence="6">
    <location>
        <begin position="205"/>
        <end position="225"/>
    </location>
</feature>
<reference evidence="8 9" key="1">
    <citation type="submission" date="2017-10" db="EMBL/GenBank/DDBJ databases">
        <title>Comparative genomics in systemic dimorphic fungi from Ajellomycetaceae.</title>
        <authorList>
            <person name="Munoz J.F."/>
            <person name="Mcewen J.G."/>
            <person name="Clay O.K."/>
            <person name="Cuomo C.A."/>
        </authorList>
    </citation>
    <scope>NUCLEOTIDE SEQUENCE [LARGE SCALE GENOMIC DNA]</scope>
    <source>
        <strain evidence="8 9">UAMH5409</strain>
    </source>
</reference>
<keyword evidence="4 6" id="KW-0472">Membrane</keyword>
<dbReference type="PANTHER" id="PTHR33048:SF55">
    <property type="entry name" value="INTEGRAL MEMBRANE PROTEIN"/>
    <property type="match status" value="1"/>
</dbReference>
<evidence type="ECO:0000259" key="7">
    <source>
        <dbReference type="Pfam" id="PF20684"/>
    </source>
</evidence>